<dbReference type="EMBL" id="JAPAAF010000033">
    <property type="protein sequence ID" value="MCW0484291.1"/>
    <property type="molecule type" value="Genomic_DNA"/>
</dbReference>
<protein>
    <recommendedName>
        <fullName evidence="3">Porin</fullName>
    </recommendedName>
</protein>
<evidence type="ECO:0008006" key="3">
    <source>
        <dbReference type="Google" id="ProtNLM"/>
    </source>
</evidence>
<dbReference type="RefSeq" id="WP_282592884.1">
    <property type="nucleotide sequence ID" value="NZ_JAPAAF010000033.1"/>
</dbReference>
<accession>A0AA42C9P9</accession>
<dbReference type="AlphaFoldDB" id="A0AA42C9P9"/>
<reference evidence="1" key="1">
    <citation type="submission" date="2022-10" db="EMBL/GenBank/DDBJ databases">
        <title>Gaoshiqiia sediminis gen. nov., sp. nov., isolated from coastal sediment.</title>
        <authorList>
            <person name="Yu W.X."/>
            <person name="Mu D.S."/>
            <person name="Du J.Z."/>
            <person name="Liang Y.Q."/>
        </authorList>
    </citation>
    <scope>NUCLEOTIDE SEQUENCE</scope>
    <source>
        <strain evidence="1">A06</strain>
    </source>
</reference>
<keyword evidence="2" id="KW-1185">Reference proteome</keyword>
<sequence>MKQVLLIILTLAFLQGIAQESKLSLHGYVKDLFMLYKPEQPMPGSNKASLTTNTLHNRLNFKWYTSEQITVEAGMRNRLLMGSLLSEYPIYRQLVDTDQGYLDLSFISFYGDSWYVHSMIDRAYIDWSSGNWQLRVGRQRINWGINLVWNPNDVFNSFSYFDFDYEERPGTDAVKLQYYTGQTSSAELVYKAGDHAHETAIAGLYRFSKWSYDFQFLGGRVGPDWMIGAGWAGDIRGGGFRGEITHFEPRKQHSESEKATVISISGDYTLKSSLYLHTGLLYNSHGKTGKAGGMDLLFNPAMSAKNLSFARWSLFGQVSYPITPLLGSGLSAIVNPGDGSLYAGPSFTYSLQNNLEFMLTGQLFFGQSGSEFGDIGQLIFTRLKWSF</sequence>
<dbReference type="Proteomes" id="UP001163821">
    <property type="component" value="Unassembled WGS sequence"/>
</dbReference>
<name>A0AA42C9P9_9BACT</name>
<comment type="caution">
    <text evidence="1">The sequence shown here is derived from an EMBL/GenBank/DDBJ whole genome shotgun (WGS) entry which is preliminary data.</text>
</comment>
<evidence type="ECO:0000313" key="2">
    <source>
        <dbReference type="Proteomes" id="UP001163821"/>
    </source>
</evidence>
<gene>
    <name evidence="1" type="ORF">N2K84_16240</name>
</gene>
<evidence type="ECO:0000313" key="1">
    <source>
        <dbReference type="EMBL" id="MCW0484291.1"/>
    </source>
</evidence>
<proteinExistence type="predicted"/>
<organism evidence="1 2">
    <name type="scientific">Gaoshiqia sediminis</name>
    <dbReference type="NCBI Taxonomy" id="2986998"/>
    <lineage>
        <taxon>Bacteria</taxon>
        <taxon>Pseudomonadati</taxon>
        <taxon>Bacteroidota</taxon>
        <taxon>Bacteroidia</taxon>
        <taxon>Marinilabiliales</taxon>
        <taxon>Prolixibacteraceae</taxon>
        <taxon>Gaoshiqia</taxon>
    </lineage>
</organism>